<comment type="caution">
    <text evidence="1">The sequence shown here is derived from an EMBL/GenBank/DDBJ whole genome shotgun (WGS) entry which is preliminary data.</text>
</comment>
<keyword evidence="2" id="KW-1185">Reference proteome</keyword>
<gene>
    <name evidence="1" type="ORF">KS407_13435</name>
</gene>
<evidence type="ECO:0000313" key="2">
    <source>
        <dbReference type="Proteomes" id="UP000790580"/>
    </source>
</evidence>
<evidence type="ECO:0000313" key="1">
    <source>
        <dbReference type="EMBL" id="MBU9722435.1"/>
    </source>
</evidence>
<protein>
    <submittedName>
        <fullName evidence="1">Thioredoxin</fullName>
    </submittedName>
</protein>
<sequence length="47" mass="5428">MAGELMAFTVPVIVLYVDGKEALREARIVHIEKFKEDIAKIYNMVFE</sequence>
<accession>A0ABS6JV35</accession>
<organism evidence="1 2">
    <name type="scientific">Evansella alkalicola</name>
    <dbReference type="NCBI Taxonomy" id="745819"/>
    <lineage>
        <taxon>Bacteria</taxon>
        <taxon>Bacillati</taxon>
        <taxon>Bacillota</taxon>
        <taxon>Bacilli</taxon>
        <taxon>Bacillales</taxon>
        <taxon>Bacillaceae</taxon>
        <taxon>Evansella</taxon>
    </lineage>
</organism>
<reference evidence="1 2" key="1">
    <citation type="submission" date="2021-06" db="EMBL/GenBank/DDBJ databases">
        <title>Bacillus sp. RD4P76, an endophyte from a halophyte.</title>
        <authorList>
            <person name="Sun J.-Q."/>
        </authorList>
    </citation>
    <scope>NUCLEOTIDE SEQUENCE [LARGE SCALE GENOMIC DNA]</scope>
    <source>
        <strain evidence="1 2">JCM 17098</strain>
    </source>
</reference>
<name>A0ABS6JV35_9BACI</name>
<dbReference type="EMBL" id="JAHQCR010000052">
    <property type="protein sequence ID" value="MBU9722435.1"/>
    <property type="molecule type" value="Genomic_DNA"/>
</dbReference>
<proteinExistence type="predicted"/>
<dbReference type="Proteomes" id="UP000790580">
    <property type="component" value="Unassembled WGS sequence"/>
</dbReference>